<evidence type="ECO:0000313" key="3">
    <source>
        <dbReference type="Proteomes" id="UP000189739"/>
    </source>
</evidence>
<dbReference type="RefSeq" id="WP_078348781.1">
    <property type="nucleotide sequence ID" value="NZ_MBTF01000014.1"/>
</dbReference>
<keyword evidence="3" id="KW-1185">Reference proteome</keyword>
<feature type="transmembrane region" description="Helical" evidence="1">
    <location>
        <begin position="37"/>
        <end position="54"/>
    </location>
</feature>
<keyword evidence="1" id="KW-1133">Transmembrane helix</keyword>
<keyword evidence="1" id="KW-0812">Transmembrane</keyword>
<dbReference type="AlphaFoldDB" id="A0A1S9PEA1"/>
<comment type="caution">
    <text evidence="2">The sequence shown here is derived from an EMBL/GenBank/DDBJ whole genome shotgun (WGS) entry which is preliminary data.</text>
</comment>
<evidence type="ECO:0000256" key="1">
    <source>
        <dbReference type="SAM" id="Phobius"/>
    </source>
</evidence>
<organism evidence="2 3">
    <name type="scientific">Mucilaginibacter pedocola</name>
    <dbReference type="NCBI Taxonomy" id="1792845"/>
    <lineage>
        <taxon>Bacteria</taxon>
        <taxon>Pseudomonadati</taxon>
        <taxon>Bacteroidota</taxon>
        <taxon>Sphingobacteriia</taxon>
        <taxon>Sphingobacteriales</taxon>
        <taxon>Sphingobacteriaceae</taxon>
        <taxon>Mucilaginibacter</taxon>
    </lineage>
</organism>
<accession>A0A1S9PEA1</accession>
<dbReference type="OrthoDB" id="798766at2"/>
<keyword evidence="1" id="KW-0472">Membrane</keyword>
<dbReference type="EMBL" id="MBTF01000014">
    <property type="protein sequence ID" value="OOQ59285.1"/>
    <property type="molecule type" value="Genomic_DNA"/>
</dbReference>
<name>A0A1S9PEA1_9SPHI</name>
<proteinExistence type="predicted"/>
<feature type="transmembrane region" description="Helical" evidence="1">
    <location>
        <begin position="12"/>
        <end position="30"/>
    </location>
</feature>
<dbReference type="Proteomes" id="UP000189739">
    <property type="component" value="Unassembled WGS sequence"/>
</dbReference>
<feature type="transmembrane region" description="Helical" evidence="1">
    <location>
        <begin position="74"/>
        <end position="101"/>
    </location>
</feature>
<evidence type="ECO:0000313" key="2">
    <source>
        <dbReference type="EMBL" id="OOQ59285.1"/>
    </source>
</evidence>
<reference evidence="2 3" key="1">
    <citation type="submission" date="2016-07" db="EMBL/GenBank/DDBJ databases">
        <title>Genomic analysis of zinc-resistant bacterium Mucilaginibacter pedocola TBZ30.</title>
        <authorList>
            <person name="Huang J."/>
            <person name="Tang J."/>
        </authorList>
    </citation>
    <scope>NUCLEOTIDE SEQUENCE [LARGE SCALE GENOMIC DNA]</scope>
    <source>
        <strain evidence="2 3">TBZ30</strain>
    </source>
</reference>
<sequence length="148" mass="16272">MLKPSTLKTVSYIALVCCVLGVILAILVALVEPDFRAYLSIISWALLIYSSWLATRLSTYDLYDEDRKELGYCVYGILVLFVLYLSVNISLGIIAAVYVTVRLHNQKRGLQAWMEEQAAAAAAVVAVETVSTDSPVIAVEDNNKPAEN</sequence>
<gene>
    <name evidence="2" type="ORF">BC343_28620</name>
</gene>
<protein>
    <submittedName>
        <fullName evidence="2">Uncharacterized protein</fullName>
    </submittedName>
</protein>